<dbReference type="GO" id="GO:0015031">
    <property type="term" value="P:protein transport"/>
    <property type="evidence" value="ECO:0007669"/>
    <property type="project" value="UniProtKB-KW"/>
</dbReference>
<evidence type="ECO:0000256" key="5">
    <source>
        <dbReference type="ARBA" id="ARBA00022519"/>
    </source>
</evidence>
<evidence type="ECO:0000256" key="3">
    <source>
        <dbReference type="ARBA" id="ARBA00022448"/>
    </source>
</evidence>
<accession>A0A1C4G040</accession>
<organism evidence="12 13">
    <name type="scientific">Chitinophaga costaii</name>
    <dbReference type="NCBI Taxonomy" id="1335309"/>
    <lineage>
        <taxon>Bacteria</taxon>
        <taxon>Pseudomonadati</taxon>
        <taxon>Bacteroidota</taxon>
        <taxon>Chitinophagia</taxon>
        <taxon>Chitinophagales</taxon>
        <taxon>Chitinophagaceae</taxon>
        <taxon>Chitinophaga</taxon>
    </lineage>
</organism>
<name>A0A1C4G040_9BACT</name>
<proteinExistence type="inferred from homology"/>
<comment type="subcellular location">
    <subcellularLocation>
        <location evidence="1">Cell inner membrane</location>
        <topology evidence="1">Single-pass membrane protein</topology>
        <orientation evidence="1">Periplasmic side</orientation>
    </subcellularLocation>
</comment>
<keyword evidence="13" id="KW-1185">Reference proteome</keyword>
<evidence type="ECO:0000256" key="6">
    <source>
        <dbReference type="ARBA" id="ARBA00022692"/>
    </source>
</evidence>
<keyword evidence="5" id="KW-0997">Cell inner membrane</keyword>
<sequence length="284" mass="30880">MDAITITQNDFLDVLFNDRNKDYGAYSLRRQYEKRMRNAIAITALTLLALAAALTINSMLAHDQHTTMRLPLKDPAILRPVDLEKLEEKRIQPPPLAAVTTPPAAKPMIHNATLAVVPDDAKEITPPPTQEEMTNHAIGVVNAAGNPNAGDIDVPDMGGGGNGGVHIEIGSNEGTTDRPFTTVEVMPSFPGGETAMIKYLNNNVRYPSLAQENNIQGTVVVQFVVAPDGTIQQVKVLSTQKGGGLEEEAMRVIKKMPTWKPGRQNGRNVAVFFSLPIRFSLSEH</sequence>
<feature type="transmembrane region" description="Helical" evidence="10">
    <location>
        <begin position="39"/>
        <end position="60"/>
    </location>
</feature>
<evidence type="ECO:0000256" key="4">
    <source>
        <dbReference type="ARBA" id="ARBA00022475"/>
    </source>
</evidence>
<dbReference type="GO" id="GO:0015891">
    <property type="term" value="P:siderophore transport"/>
    <property type="evidence" value="ECO:0007669"/>
    <property type="project" value="InterPro"/>
</dbReference>
<dbReference type="Proteomes" id="UP000242818">
    <property type="component" value="Unassembled WGS sequence"/>
</dbReference>
<evidence type="ECO:0000256" key="2">
    <source>
        <dbReference type="ARBA" id="ARBA00006555"/>
    </source>
</evidence>
<dbReference type="GO" id="GO:0030288">
    <property type="term" value="C:outer membrane-bounded periplasmic space"/>
    <property type="evidence" value="ECO:0007669"/>
    <property type="project" value="InterPro"/>
</dbReference>
<keyword evidence="3" id="KW-0813">Transport</keyword>
<dbReference type="STRING" id="1335309.GA0116948_1197"/>
<dbReference type="GO" id="GO:0098797">
    <property type="term" value="C:plasma membrane protein complex"/>
    <property type="evidence" value="ECO:0007669"/>
    <property type="project" value="TreeGrafter"/>
</dbReference>
<dbReference type="AlphaFoldDB" id="A0A1C4G040"/>
<keyword evidence="7" id="KW-0653">Protein transport</keyword>
<evidence type="ECO:0000256" key="8">
    <source>
        <dbReference type="ARBA" id="ARBA00022989"/>
    </source>
</evidence>
<dbReference type="PANTHER" id="PTHR33446">
    <property type="entry name" value="PROTEIN TONB-RELATED"/>
    <property type="match status" value="1"/>
</dbReference>
<dbReference type="InterPro" id="IPR037682">
    <property type="entry name" value="TonB_C"/>
</dbReference>
<evidence type="ECO:0000313" key="12">
    <source>
        <dbReference type="EMBL" id="SCC61560.1"/>
    </source>
</evidence>
<dbReference type="SUPFAM" id="SSF74653">
    <property type="entry name" value="TolA/TonB C-terminal domain"/>
    <property type="match status" value="1"/>
</dbReference>
<evidence type="ECO:0000256" key="9">
    <source>
        <dbReference type="ARBA" id="ARBA00023136"/>
    </source>
</evidence>
<keyword evidence="4" id="KW-1003">Cell membrane</keyword>
<dbReference type="RefSeq" id="WP_089715268.1">
    <property type="nucleotide sequence ID" value="NZ_FMAR01000019.1"/>
</dbReference>
<gene>
    <name evidence="12" type="ORF">GA0116948_1197</name>
</gene>
<comment type="similarity">
    <text evidence="2">Belongs to the TonB family.</text>
</comment>
<dbReference type="Gene3D" id="3.30.1150.10">
    <property type="match status" value="1"/>
</dbReference>
<dbReference type="NCBIfam" id="TIGR01352">
    <property type="entry name" value="tonB_Cterm"/>
    <property type="match status" value="1"/>
</dbReference>
<dbReference type="InterPro" id="IPR051045">
    <property type="entry name" value="TonB-dependent_transducer"/>
</dbReference>
<dbReference type="InterPro" id="IPR003538">
    <property type="entry name" value="TonB"/>
</dbReference>
<dbReference type="OrthoDB" id="1039448at2"/>
<keyword evidence="9 10" id="KW-0472">Membrane</keyword>
<dbReference type="PROSITE" id="PS52015">
    <property type="entry name" value="TONB_CTD"/>
    <property type="match status" value="1"/>
</dbReference>
<dbReference type="InterPro" id="IPR006260">
    <property type="entry name" value="TonB/TolA_C"/>
</dbReference>
<protein>
    <submittedName>
        <fullName evidence="12">Protein TonB</fullName>
    </submittedName>
</protein>
<dbReference type="PRINTS" id="PR01374">
    <property type="entry name" value="TONBPROTEIN"/>
</dbReference>
<reference evidence="12 13" key="1">
    <citation type="submission" date="2016-08" db="EMBL/GenBank/DDBJ databases">
        <authorList>
            <person name="Seilhamer J.J."/>
        </authorList>
    </citation>
    <scope>NUCLEOTIDE SEQUENCE [LARGE SCALE GENOMIC DNA]</scope>
    <source>
        <strain evidence="12 13">A37T2</strain>
    </source>
</reference>
<evidence type="ECO:0000259" key="11">
    <source>
        <dbReference type="PROSITE" id="PS52015"/>
    </source>
</evidence>
<dbReference type="GO" id="GO:0031992">
    <property type="term" value="F:energy transducer activity"/>
    <property type="evidence" value="ECO:0007669"/>
    <property type="project" value="InterPro"/>
</dbReference>
<feature type="domain" description="TonB C-terminal" evidence="11">
    <location>
        <begin position="191"/>
        <end position="284"/>
    </location>
</feature>
<evidence type="ECO:0000256" key="1">
    <source>
        <dbReference type="ARBA" id="ARBA00004383"/>
    </source>
</evidence>
<keyword evidence="6 10" id="KW-0812">Transmembrane</keyword>
<keyword evidence="8 10" id="KW-1133">Transmembrane helix</keyword>
<evidence type="ECO:0000256" key="10">
    <source>
        <dbReference type="SAM" id="Phobius"/>
    </source>
</evidence>
<dbReference type="Pfam" id="PF03544">
    <property type="entry name" value="TonB_C"/>
    <property type="match status" value="1"/>
</dbReference>
<dbReference type="GO" id="GO:0055085">
    <property type="term" value="P:transmembrane transport"/>
    <property type="evidence" value="ECO:0007669"/>
    <property type="project" value="InterPro"/>
</dbReference>
<evidence type="ECO:0000256" key="7">
    <source>
        <dbReference type="ARBA" id="ARBA00022927"/>
    </source>
</evidence>
<dbReference type="EMBL" id="FMAR01000019">
    <property type="protein sequence ID" value="SCC61560.1"/>
    <property type="molecule type" value="Genomic_DNA"/>
</dbReference>
<evidence type="ECO:0000313" key="13">
    <source>
        <dbReference type="Proteomes" id="UP000242818"/>
    </source>
</evidence>
<dbReference type="PANTHER" id="PTHR33446:SF2">
    <property type="entry name" value="PROTEIN TONB"/>
    <property type="match status" value="1"/>
</dbReference>